<keyword evidence="3" id="KW-1185">Reference proteome</keyword>
<feature type="region of interest" description="Disordered" evidence="1">
    <location>
        <begin position="1"/>
        <end position="66"/>
    </location>
</feature>
<evidence type="ECO:0000256" key="1">
    <source>
        <dbReference type="SAM" id="MobiDB-lite"/>
    </source>
</evidence>
<name>A0AAE1NFR1_9EUCA</name>
<dbReference type="Proteomes" id="UP001292094">
    <property type="component" value="Unassembled WGS sequence"/>
</dbReference>
<evidence type="ECO:0000313" key="3">
    <source>
        <dbReference type="Proteomes" id="UP001292094"/>
    </source>
</evidence>
<sequence length="66" mass="7141">MTNPTSRLDPIHPAPVRLSPTPTPGTHLSPTPTPVHPAPSYPSTLPMSCLMGSAQTTQDDYRRYLS</sequence>
<evidence type="ECO:0000313" key="2">
    <source>
        <dbReference type="EMBL" id="KAK4288788.1"/>
    </source>
</evidence>
<dbReference type="EMBL" id="JAWZYT010006131">
    <property type="protein sequence ID" value="KAK4288788.1"/>
    <property type="molecule type" value="Genomic_DNA"/>
</dbReference>
<comment type="caution">
    <text evidence="2">The sequence shown here is derived from an EMBL/GenBank/DDBJ whole genome shotgun (WGS) entry which is preliminary data.</text>
</comment>
<protein>
    <submittedName>
        <fullName evidence="2">Uncharacterized protein</fullName>
    </submittedName>
</protein>
<proteinExistence type="predicted"/>
<feature type="compositionally biased region" description="Pro residues" evidence="1">
    <location>
        <begin position="31"/>
        <end position="40"/>
    </location>
</feature>
<accession>A0AAE1NFR1</accession>
<organism evidence="2 3">
    <name type="scientific">Petrolisthes manimaculis</name>
    <dbReference type="NCBI Taxonomy" id="1843537"/>
    <lineage>
        <taxon>Eukaryota</taxon>
        <taxon>Metazoa</taxon>
        <taxon>Ecdysozoa</taxon>
        <taxon>Arthropoda</taxon>
        <taxon>Crustacea</taxon>
        <taxon>Multicrustacea</taxon>
        <taxon>Malacostraca</taxon>
        <taxon>Eumalacostraca</taxon>
        <taxon>Eucarida</taxon>
        <taxon>Decapoda</taxon>
        <taxon>Pleocyemata</taxon>
        <taxon>Anomura</taxon>
        <taxon>Galatheoidea</taxon>
        <taxon>Porcellanidae</taxon>
        <taxon>Petrolisthes</taxon>
    </lineage>
</organism>
<gene>
    <name evidence="2" type="ORF">Pmani_038206</name>
</gene>
<dbReference type="AlphaFoldDB" id="A0AAE1NFR1"/>
<reference evidence="2" key="1">
    <citation type="submission" date="2023-11" db="EMBL/GenBank/DDBJ databases">
        <title>Genome assemblies of two species of porcelain crab, Petrolisthes cinctipes and Petrolisthes manimaculis (Anomura: Porcellanidae).</title>
        <authorList>
            <person name="Angst P."/>
        </authorList>
    </citation>
    <scope>NUCLEOTIDE SEQUENCE</scope>
    <source>
        <strain evidence="2">PB745_02</strain>
        <tissue evidence="2">Gill</tissue>
    </source>
</reference>